<dbReference type="EMBL" id="UGGT01000001">
    <property type="protein sequence ID" value="STO20611.1"/>
    <property type="molecule type" value="Genomic_DNA"/>
</dbReference>
<protein>
    <submittedName>
        <fullName evidence="2">Uncharacterized protein</fullName>
    </submittedName>
</protein>
<evidence type="ECO:0000313" key="3">
    <source>
        <dbReference type="Proteomes" id="UP000254554"/>
    </source>
</evidence>
<dbReference type="AlphaFoldDB" id="A0A377G7Z0"/>
<keyword evidence="1" id="KW-0812">Transmembrane</keyword>
<evidence type="ECO:0000256" key="1">
    <source>
        <dbReference type="SAM" id="Phobius"/>
    </source>
</evidence>
<accession>A0A377G7Z0</accession>
<reference evidence="2 3" key="1">
    <citation type="submission" date="2018-06" db="EMBL/GenBank/DDBJ databases">
        <authorList>
            <consortium name="Pathogen Informatics"/>
            <person name="Doyle S."/>
        </authorList>
    </citation>
    <scope>NUCLEOTIDE SEQUENCE [LARGE SCALE GENOMIC DNA]</scope>
    <source>
        <strain evidence="2 3">NCTC11370</strain>
    </source>
</reference>
<feature type="transmembrane region" description="Helical" evidence="1">
    <location>
        <begin position="20"/>
        <end position="44"/>
    </location>
</feature>
<proteinExistence type="predicted"/>
<name>A0A377G7Z0_9GAMM</name>
<evidence type="ECO:0000313" key="2">
    <source>
        <dbReference type="EMBL" id="STO20611.1"/>
    </source>
</evidence>
<keyword evidence="1" id="KW-1133">Transmembrane helix</keyword>
<organism evidence="2 3">
    <name type="scientific">Fluoribacter dumoffii</name>
    <dbReference type="NCBI Taxonomy" id="463"/>
    <lineage>
        <taxon>Bacteria</taxon>
        <taxon>Pseudomonadati</taxon>
        <taxon>Pseudomonadota</taxon>
        <taxon>Gammaproteobacteria</taxon>
        <taxon>Legionellales</taxon>
        <taxon>Legionellaceae</taxon>
        <taxon>Fluoribacter</taxon>
    </lineage>
</organism>
<gene>
    <name evidence="2" type="ORF">NCTC11370_00670</name>
</gene>
<dbReference type="Proteomes" id="UP000254554">
    <property type="component" value="Unassembled WGS sequence"/>
</dbReference>
<keyword evidence="3" id="KW-1185">Reference proteome</keyword>
<sequence length="75" mass="8569">MLLFIIKPKITVCWQAIYQIKFFAFIIIQNIANCICFISLIAAANRDKIGTSTKAGFVSQEGEQFFQVHSTVYFE</sequence>
<keyword evidence="1" id="KW-0472">Membrane</keyword>